<evidence type="ECO:0000313" key="5">
    <source>
        <dbReference type="Proteomes" id="UP000614047"/>
    </source>
</evidence>
<evidence type="ECO:0008006" key="6">
    <source>
        <dbReference type="Google" id="ProtNLM"/>
    </source>
</evidence>
<feature type="region of interest" description="Disordered" evidence="1">
    <location>
        <begin position="398"/>
        <end position="474"/>
    </location>
</feature>
<evidence type="ECO:0000256" key="1">
    <source>
        <dbReference type="SAM" id="MobiDB-lite"/>
    </source>
</evidence>
<keyword evidence="5" id="KW-1185">Reference proteome</keyword>
<dbReference type="Pfam" id="PF25906">
    <property type="entry name" value="PucR-like_N"/>
    <property type="match status" value="1"/>
</dbReference>
<evidence type="ECO:0000313" key="4">
    <source>
        <dbReference type="EMBL" id="MBG6091387.1"/>
    </source>
</evidence>
<dbReference type="InterPro" id="IPR058663">
    <property type="entry name" value="PucR-like_N"/>
</dbReference>
<proteinExistence type="predicted"/>
<feature type="domain" description="PucR C-terminal helix-turn-helix" evidence="2">
    <location>
        <begin position="332"/>
        <end position="390"/>
    </location>
</feature>
<organism evidence="4 5">
    <name type="scientific">Actinomadura viridis</name>
    <dbReference type="NCBI Taxonomy" id="58110"/>
    <lineage>
        <taxon>Bacteria</taxon>
        <taxon>Bacillati</taxon>
        <taxon>Actinomycetota</taxon>
        <taxon>Actinomycetes</taxon>
        <taxon>Streptosporangiales</taxon>
        <taxon>Thermomonosporaceae</taxon>
        <taxon>Actinomadura</taxon>
    </lineage>
</organism>
<protein>
    <recommendedName>
        <fullName evidence="6">PucR-like helix-turn-helix protein</fullName>
    </recommendedName>
</protein>
<dbReference type="RefSeq" id="WP_197013704.1">
    <property type="nucleotide sequence ID" value="NZ_BAABES010000036.1"/>
</dbReference>
<accession>A0A931DKY8</accession>
<dbReference type="PANTHER" id="PTHR33744:SF1">
    <property type="entry name" value="DNA-BINDING TRANSCRIPTIONAL ACTIVATOR ADER"/>
    <property type="match status" value="1"/>
</dbReference>
<sequence length="474" mass="51615">MTRTLEPGGLVKLAAPLPRQLAAIMRPELPSLAKEIIEEIKRAIPEYGRPIQGPYVQALQIGVERALTHFVDQIADPSAPRERHEDTYRRLGRFEAQEGRTLDNLQAAFRIGAQVAWRRVMRVGPQRNLSSAVMAQLADALFAYIDELASLALKGYLDALPAEELEEHRRRLLHLLLRRPPASRRAVEELAELAEWDVPEEVTLVAVPPGSRVVRTALDQDVLADFAGPEPHLLVPGRMTADRQRMLAEALPEGRAVAGVSVPLTGTADSLRWARQALGLVDSGILDDGPVTRCEDHLITLWLLNDPALIDQIARRNLAGMAALNPGQRHRLLETLRTWLTTRGTAAEIAEELHVHPQTVRYRMRKLEGTLGERLTDPDSRFAIEVVLRAMWLGRRAGADPGPGAPEGPDGPDGAAGTAGTMAVRHPADRTAPPRHEHGGSPGVRGAPAAPRTMTALDLGTGGGPGTETGMRTR</sequence>
<evidence type="ECO:0000259" key="3">
    <source>
        <dbReference type="Pfam" id="PF25906"/>
    </source>
</evidence>
<gene>
    <name evidence="4" type="ORF">IW256_005500</name>
</gene>
<dbReference type="InterPro" id="IPR042070">
    <property type="entry name" value="PucR_C-HTH_sf"/>
</dbReference>
<evidence type="ECO:0000259" key="2">
    <source>
        <dbReference type="Pfam" id="PF13556"/>
    </source>
</evidence>
<name>A0A931DKY8_9ACTN</name>
<reference evidence="4" key="1">
    <citation type="submission" date="2020-11" db="EMBL/GenBank/DDBJ databases">
        <title>Sequencing the genomes of 1000 actinobacteria strains.</title>
        <authorList>
            <person name="Klenk H.-P."/>
        </authorList>
    </citation>
    <scope>NUCLEOTIDE SEQUENCE</scope>
    <source>
        <strain evidence="4">DSM 43175</strain>
    </source>
</reference>
<dbReference type="InterPro" id="IPR051448">
    <property type="entry name" value="CdaR-like_regulators"/>
</dbReference>
<dbReference type="Gene3D" id="1.10.10.2840">
    <property type="entry name" value="PucR C-terminal helix-turn-helix domain"/>
    <property type="match status" value="1"/>
</dbReference>
<dbReference type="InterPro" id="IPR025736">
    <property type="entry name" value="PucR_C-HTH_dom"/>
</dbReference>
<dbReference type="Pfam" id="PF13556">
    <property type="entry name" value="HTH_30"/>
    <property type="match status" value="1"/>
</dbReference>
<dbReference type="Proteomes" id="UP000614047">
    <property type="component" value="Unassembled WGS sequence"/>
</dbReference>
<feature type="compositionally biased region" description="Basic and acidic residues" evidence="1">
    <location>
        <begin position="426"/>
        <end position="439"/>
    </location>
</feature>
<dbReference type="AlphaFoldDB" id="A0A931DKY8"/>
<dbReference type="EMBL" id="JADOUA010000001">
    <property type="protein sequence ID" value="MBG6091387.1"/>
    <property type="molecule type" value="Genomic_DNA"/>
</dbReference>
<comment type="caution">
    <text evidence="4">The sequence shown here is derived from an EMBL/GenBank/DDBJ whole genome shotgun (WGS) entry which is preliminary data.</text>
</comment>
<feature type="domain" description="PucR-like N-terminal" evidence="3">
    <location>
        <begin position="16"/>
        <end position="177"/>
    </location>
</feature>
<dbReference type="PANTHER" id="PTHR33744">
    <property type="entry name" value="CARBOHYDRATE DIACID REGULATOR"/>
    <property type="match status" value="1"/>
</dbReference>